<dbReference type="PaxDb" id="73239-Q7R7P8"/>
<proteinExistence type="predicted"/>
<evidence type="ECO:0000313" key="2">
    <source>
        <dbReference type="Proteomes" id="UP000008553"/>
    </source>
</evidence>
<reference evidence="1 2" key="1">
    <citation type="journal article" date="2002" name="Nature">
        <title>Genome sequence and comparative analysis of the model rodent malaria parasite Plasmodium yoelii yoelii.</title>
        <authorList>
            <person name="Carlton J.M."/>
            <person name="Angiuoli S.V."/>
            <person name="Suh B.B."/>
            <person name="Kooij T.W."/>
            <person name="Pertea M."/>
            <person name="Silva J.C."/>
            <person name="Ermolaeva M.D."/>
            <person name="Allen J.E."/>
            <person name="Selengut J.D."/>
            <person name="Koo H.L."/>
            <person name="Peterson J.D."/>
            <person name="Pop M."/>
            <person name="Kosack D.S."/>
            <person name="Shumway M.F."/>
            <person name="Bidwell S.L."/>
            <person name="Shallom S.J."/>
            <person name="van Aken S.E."/>
            <person name="Riedmuller S.B."/>
            <person name="Feldblyum T.V."/>
            <person name="Cho J.K."/>
            <person name="Quackenbush J."/>
            <person name="Sedegah M."/>
            <person name="Shoaibi A."/>
            <person name="Cummings L.M."/>
            <person name="Florens L."/>
            <person name="Yates J.R."/>
            <person name="Raine J.D."/>
            <person name="Sinden R.E."/>
            <person name="Harris M.A."/>
            <person name="Cunningham D.A."/>
            <person name="Preiser P.R."/>
            <person name="Bergman L.W."/>
            <person name="Vaidya A.B."/>
            <person name="van Lin L.H."/>
            <person name="Janse C.J."/>
            <person name="Waters A.P."/>
            <person name="Smith H.O."/>
            <person name="White O.R."/>
            <person name="Salzberg S.L."/>
            <person name="Venter J.C."/>
            <person name="Fraser C.M."/>
            <person name="Hoffman S.L."/>
            <person name="Gardner M.J."/>
            <person name="Carucci D.J."/>
        </authorList>
    </citation>
    <scope>NUCLEOTIDE SEQUENCE [LARGE SCALE GENOMIC DNA]</scope>
    <source>
        <strain evidence="1 2">17XNL</strain>
    </source>
</reference>
<accession>Q7R7P8</accession>
<name>Q7R7P8_PLAYO</name>
<dbReference type="Proteomes" id="UP000008553">
    <property type="component" value="Unassembled WGS sequence"/>
</dbReference>
<keyword evidence="2" id="KW-1185">Reference proteome</keyword>
<comment type="caution">
    <text evidence="1">The sequence shown here is derived from an EMBL/GenBank/DDBJ whole genome shotgun (WGS) entry which is preliminary data.</text>
</comment>
<protein>
    <submittedName>
        <fullName evidence="1">Uncharacterized protein</fullName>
    </submittedName>
</protein>
<organism evidence="1 2">
    <name type="scientific">Plasmodium yoelii yoelii</name>
    <dbReference type="NCBI Taxonomy" id="73239"/>
    <lineage>
        <taxon>Eukaryota</taxon>
        <taxon>Sar</taxon>
        <taxon>Alveolata</taxon>
        <taxon>Apicomplexa</taxon>
        <taxon>Aconoidasida</taxon>
        <taxon>Haemosporida</taxon>
        <taxon>Plasmodiidae</taxon>
        <taxon>Plasmodium</taxon>
        <taxon>Plasmodium (Vinckeia)</taxon>
    </lineage>
</organism>
<dbReference type="AlphaFoldDB" id="Q7R7P8"/>
<evidence type="ECO:0000313" key="1">
    <source>
        <dbReference type="EMBL" id="EAA20022.1"/>
    </source>
</evidence>
<feature type="non-terminal residue" evidence="1">
    <location>
        <position position="1"/>
    </location>
</feature>
<dbReference type="EMBL" id="AABL01002793">
    <property type="protein sequence ID" value="EAA20022.1"/>
    <property type="molecule type" value="Genomic_DNA"/>
</dbReference>
<dbReference type="InParanoid" id="Q7R7P8"/>
<gene>
    <name evidence="1" type="ORF">PY07534</name>
</gene>
<sequence length="26" mass="3167">NVMLSTLDRYFMNLYFMTIHYYSSVG</sequence>